<protein>
    <submittedName>
        <fullName evidence="2">Uncharacterized protein</fullName>
    </submittedName>
</protein>
<feature type="region of interest" description="Disordered" evidence="1">
    <location>
        <begin position="45"/>
        <end position="76"/>
    </location>
</feature>
<comment type="caution">
    <text evidence="2">The sequence shown here is derived from an EMBL/GenBank/DDBJ whole genome shotgun (WGS) entry which is preliminary data.</text>
</comment>
<proteinExistence type="predicted"/>
<keyword evidence="3" id="KW-1185">Reference proteome</keyword>
<dbReference type="AlphaFoldDB" id="K0S2Y5"/>
<name>K0S2Y5_THAOC</name>
<feature type="non-terminal residue" evidence="2">
    <location>
        <position position="1"/>
    </location>
</feature>
<evidence type="ECO:0000313" key="3">
    <source>
        <dbReference type="Proteomes" id="UP000266841"/>
    </source>
</evidence>
<evidence type="ECO:0000313" key="2">
    <source>
        <dbReference type="EMBL" id="EJK59590.1"/>
    </source>
</evidence>
<organism evidence="2 3">
    <name type="scientific">Thalassiosira oceanica</name>
    <name type="common">Marine diatom</name>
    <dbReference type="NCBI Taxonomy" id="159749"/>
    <lineage>
        <taxon>Eukaryota</taxon>
        <taxon>Sar</taxon>
        <taxon>Stramenopiles</taxon>
        <taxon>Ochrophyta</taxon>
        <taxon>Bacillariophyta</taxon>
        <taxon>Coscinodiscophyceae</taxon>
        <taxon>Thalassiosirophycidae</taxon>
        <taxon>Thalassiosirales</taxon>
        <taxon>Thalassiosiraceae</taxon>
        <taxon>Thalassiosira</taxon>
    </lineage>
</organism>
<dbReference type="EMBL" id="AGNL01022663">
    <property type="protein sequence ID" value="EJK59590.1"/>
    <property type="molecule type" value="Genomic_DNA"/>
</dbReference>
<accession>K0S2Y5</accession>
<sequence length="210" mass="22371">SGRGPSVRAVGRPADGATAATVQAAHQIVLRLDYLKYEELPADFLAGNPGRPRPRPGRGRGNGGKTAVPPGKGGQADTLPISTAHLLSPPAYAAAEEFMWSQTGLFDVFDMANNIAYYAEGSDVYAGYIWKWADGNGDTIDRLYSGEESDDLEDVKRLASSSAVPTRIQAMLDKVKEMTARQAKEKDGGEDEPTSIFGFVCGANMCGQVV</sequence>
<dbReference type="Proteomes" id="UP000266841">
    <property type="component" value="Unassembled WGS sequence"/>
</dbReference>
<evidence type="ECO:0000256" key="1">
    <source>
        <dbReference type="SAM" id="MobiDB-lite"/>
    </source>
</evidence>
<gene>
    <name evidence="2" type="ORF">THAOC_20162</name>
</gene>
<reference evidence="2 3" key="1">
    <citation type="journal article" date="2012" name="Genome Biol.">
        <title>Genome and low-iron response of an oceanic diatom adapted to chronic iron limitation.</title>
        <authorList>
            <person name="Lommer M."/>
            <person name="Specht M."/>
            <person name="Roy A.S."/>
            <person name="Kraemer L."/>
            <person name="Andreson R."/>
            <person name="Gutowska M.A."/>
            <person name="Wolf J."/>
            <person name="Bergner S.V."/>
            <person name="Schilhabel M.B."/>
            <person name="Klostermeier U.C."/>
            <person name="Beiko R.G."/>
            <person name="Rosenstiel P."/>
            <person name="Hippler M."/>
            <person name="Laroche J."/>
        </authorList>
    </citation>
    <scope>NUCLEOTIDE SEQUENCE [LARGE SCALE GENOMIC DNA]</scope>
    <source>
        <strain evidence="2 3">CCMP1005</strain>
    </source>
</reference>